<keyword evidence="2" id="KW-1185">Reference proteome</keyword>
<dbReference type="RefSeq" id="WP_345678670.1">
    <property type="nucleotide sequence ID" value="NZ_BAABHS010000023.1"/>
</dbReference>
<dbReference type="Proteomes" id="UP001500466">
    <property type="component" value="Unassembled WGS sequence"/>
</dbReference>
<organism evidence="1 2">
    <name type="scientific">Yinghuangia aomiensis</name>
    <dbReference type="NCBI Taxonomy" id="676205"/>
    <lineage>
        <taxon>Bacteria</taxon>
        <taxon>Bacillati</taxon>
        <taxon>Actinomycetota</taxon>
        <taxon>Actinomycetes</taxon>
        <taxon>Kitasatosporales</taxon>
        <taxon>Streptomycetaceae</taxon>
        <taxon>Yinghuangia</taxon>
    </lineage>
</organism>
<proteinExistence type="predicted"/>
<protein>
    <recommendedName>
        <fullName evidence="3">Mycothiol maleylpyruvate isomerase N-terminal domain-containing protein</fullName>
    </recommendedName>
</protein>
<comment type="caution">
    <text evidence="1">The sequence shown here is derived from an EMBL/GenBank/DDBJ whole genome shotgun (WGS) entry which is preliminary data.</text>
</comment>
<evidence type="ECO:0000313" key="1">
    <source>
        <dbReference type="EMBL" id="GAA4981211.1"/>
    </source>
</evidence>
<evidence type="ECO:0000313" key="2">
    <source>
        <dbReference type="Proteomes" id="UP001500466"/>
    </source>
</evidence>
<accession>A0ABP9HXY6</accession>
<name>A0ABP9HXY6_9ACTN</name>
<evidence type="ECO:0008006" key="3">
    <source>
        <dbReference type="Google" id="ProtNLM"/>
    </source>
</evidence>
<sequence length="220" mass="23868">MPDAFADRTPVAPADVDHAVALAVAVFQSAPTDADWDSAAGPLTWTCWETVEHLIDDLVFYAAAISAPRPWTQHYPPFAWTQPRTEGPSNSLWADRESGLAGLCHLVEVSGGMLSAVVAVKGPDVRGFHSYGVSDPEGFAAMGVIETLVHVDDVARGLGLAFEPPADLCARVRDRLFPAVPKDTDPWRTLLWATGRADLAGRDRVVGKWRWESRPEADRG</sequence>
<gene>
    <name evidence="1" type="ORF">GCM10023205_58010</name>
</gene>
<dbReference type="EMBL" id="BAABHS010000023">
    <property type="protein sequence ID" value="GAA4981211.1"/>
    <property type="molecule type" value="Genomic_DNA"/>
</dbReference>
<reference evidence="2" key="1">
    <citation type="journal article" date="2019" name="Int. J. Syst. Evol. Microbiol.">
        <title>The Global Catalogue of Microorganisms (GCM) 10K type strain sequencing project: providing services to taxonomists for standard genome sequencing and annotation.</title>
        <authorList>
            <consortium name="The Broad Institute Genomics Platform"/>
            <consortium name="The Broad Institute Genome Sequencing Center for Infectious Disease"/>
            <person name="Wu L."/>
            <person name="Ma J."/>
        </authorList>
    </citation>
    <scope>NUCLEOTIDE SEQUENCE [LARGE SCALE GENOMIC DNA]</scope>
    <source>
        <strain evidence="2">JCM 17986</strain>
    </source>
</reference>